<dbReference type="Proteomes" id="UP000321638">
    <property type="component" value="Unassembled WGS sequence"/>
</dbReference>
<dbReference type="PANTHER" id="PTHR30329">
    <property type="entry name" value="STATOR ELEMENT OF FLAGELLAR MOTOR COMPLEX"/>
    <property type="match status" value="1"/>
</dbReference>
<evidence type="ECO:0000256" key="2">
    <source>
        <dbReference type="ARBA" id="ARBA00022729"/>
    </source>
</evidence>
<keyword evidence="2 8" id="KW-0732">Signal</keyword>
<evidence type="ECO:0000313" key="12">
    <source>
        <dbReference type="Proteomes" id="UP000321638"/>
    </source>
</evidence>
<keyword evidence="12" id="KW-1185">Reference proteome</keyword>
<dbReference type="InterPro" id="IPR006665">
    <property type="entry name" value="OmpA-like"/>
</dbReference>
<reference evidence="11 12" key="1">
    <citation type="submission" date="2019-06" db="EMBL/GenBank/DDBJ databases">
        <title>New taxonomy in bacterial strain CC-CFT640, isolated from vineyard.</title>
        <authorList>
            <person name="Lin S.-Y."/>
            <person name="Tsai C.-F."/>
            <person name="Young C.-C."/>
        </authorList>
    </citation>
    <scope>NUCLEOTIDE SEQUENCE [LARGE SCALE GENOMIC DNA]</scope>
    <source>
        <strain evidence="11 12">CC-CFT640</strain>
    </source>
</reference>
<organism evidence="11 12">
    <name type="scientific">Vineibacter terrae</name>
    <dbReference type="NCBI Taxonomy" id="2586908"/>
    <lineage>
        <taxon>Bacteria</taxon>
        <taxon>Pseudomonadati</taxon>
        <taxon>Pseudomonadota</taxon>
        <taxon>Alphaproteobacteria</taxon>
        <taxon>Hyphomicrobiales</taxon>
        <taxon>Vineibacter</taxon>
    </lineage>
</organism>
<dbReference type="Pfam" id="PF00691">
    <property type="entry name" value="OmpA"/>
    <property type="match status" value="1"/>
</dbReference>
<evidence type="ECO:0000256" key="1">
    <source>
        <dbReference type="ARBA" id="ARBA00022618"/>
    </source>
</evidence>
<evidence type="ECO:0000259" key="10">
    <source>
        <dbReference type="PROSITE" id="PS51123"/>
    </source>
</evidence>
<protein>
    <recommendedName>
        <fullName evidence="8">Peptidoglycan-associated lipoprotein</fullName>
        <shortName evidence="8">PAL</shortName>
    </recommendedName>
</protein>
<dbReference type="PROSITE" id="PS01068">
    <property type="entry name" value="OMPA_1"/>
    <property type="match status" value="1"/>
</dbReference>
<keyword evidence="6 8" id="KW-0449">Lipoprotein</keyword>
<keyword evidence="4 8" id="KW-0564">Palmitate</keyword>
<accession>A0A5C8PAW0</accession>
<dbReference type="GO" id="GO:0051301">
    <property type="term" value="P:cell division"/>
    <property type="evidence" value="ECO:0007669"/>
    <property type="project" value="UniProtKB-UniRule"/>
</dbReference>
<dbReference type="Gene3D" id="3.30.1330.60">
    <property type="entry name" value="OmpA-like domain"/>
    <property type="match status" value="1"/>
</dbReference>
<comment type="subcellular location">
    <subcellularLocation>
        <location evidence="8">Cell outer membrane</location>
        <topology evidence="8">Lipid-anchor</topology>
    </subcellularLocation>
</comment>
<name>A0A5C8PAW0_9HYPH</name>
<keyword evidence="5 8" id="KW-0998">Cell outer membrane</keyword>
<evidence type="ECO:0000256" key="5">
    <source>
        <dbReference type="ARBA" id="ARBA00023237"/>
    </source>
</evidence>
<comment type="subunit">
    <text evidence="8">The Tol-Pal system is composed of five core proteins: the inner membrane proteins TolA, TolQ and TolR, the periplasmic protein TolB and the outer membrane protein Pal. They form a network linking the inner and outer membranes and the peptidoglycan layer.</text>
</comment>
<dbReference type="InterPro" id="IPR014169">
    <property type="entry name" value="Pal_lipo_C"/>
</dbReference>
<evidence type="ECO:0000256" key="8">
    <source>
        <dbReference type="HAMAP-Rule" id="MF_02204"/>
    </source>
</evidence>
<evidence type="ECO:0000313" key="11">
    <source>
        <dbReference type="EMBL" id="TXL70388.1"/>
    </source>
</evidence>
<dbReference type="RefSeq" id="WP_147851600.1">
    <property type="nucleotide sequence ID" value="NZ_DATAJT010000267.1"/>
</dbReference>
<dbReference type="InterPro" id="IPR050330">
    <property type="entry name" value="Bact_OuterMem_StrucFunc"/>
</dbReference>
<dbReference type="SUPFAM" id="SSF103088">
    <property type="entry name" value="OmpA-like"/>
    <property type="match status" value="1"/>
</dbReference>
<proteinExistence type="inferred from homology"/>
<evidence type="ECO:0000256" key="9">
    <source>
        <dbReference type="SAM" id="SignalP"/>
    </source>
</evidence>
<sequence length="156" mass="16901">MKLSIKILGAVAVMLLAAACGSSTTPGPEGATASVAPGTPGHFQQVAGDRVYFETDQSTLTPDGRATLDKQVAWIRQYGDRYQTFMIEGHADERGTREYNLALGERRANMVRTYLAAQGVPAAKLRTISYGKERPEVVGSDEGAWSRNRRAVTVLQ</sequence>
<feature type="chain" id="PRO_5022934284" description="Peptidoglycan-associated lipoprotein" evidence="9">
    <location>
        <begin position="23"/>
        <end position="156"/>
    </location>
</feature>
<gene>
    <name evidence="8 11" type="primary">pal</name>
    <name evidence="11" type="ORF">FHP25_34715</name>
</gene>
<dbReference type="EMBL" id="VDUZ01000060">
    <property type="protein sequence ID" value="TXL70388.1"/>
    <property type="molecule type" value="Genomic_DNA"/>
</dbReference>
<feature type="domain" description="OmpA-like" evidence="10">
    <location>
        <begin position="40"/>
        <end position="156"/>
    </location>
</feature>
<feature type="signal peptide" evidence="9">
    <location>
        <begin position="1"/>
        <end position="22"/>
    </location>
</feature>
<evidence type="ECO:0000256" key="6">
    <source>
        <dbReference type="ARBA" id="ARBA00023288"/>
    </source>
</evidence>
<comment type="function">
    <text evidence="8">Part of the Tol-Pal system, which plays a role in outer membrane invagination during cell division and is important for maintaining outer membrane integrity.</text>
</comment>
<dbReference type="InterPro" id="IPR036737">
    <property type="entry name" value="OmpA-like_sf"/>
</dbReference>
<keyword evidence="1 8" id="KW-0132">Cell division</keyword>
<dbReference type="PROSITE" id="PS51257">
    <property type="entry name" value="PROKAR_LIPOPROTEIN"/>
    <property type="match status" value="1"/>
</dbReference>
<comment type="caution">
    <text evidence="11">The sequence shown here is derived from an EMBL/GenBank/DDBJ whole genome shotgun (WGS) entry which is preliminary data.</text>
</comment>
<dbReference type="InterPro" id="IPR039001">
    <property type="entry name" value="Pal"/>
</dbReference>
<dbReference type="OrthoDB" id="9809164at2"/>
<dbReference type="GO" id="GO:0009279">
    <property type="term" value="C:cell outer membrane"/>
    <property type="evidence" value="ECO:0007669"/>
    <property type="project" value="UniProtKB-SubCell"/>
</dbReference>
<comment type="similarity">
    <text evidence="8">Belongs to the Pal lipoprotein family.</text>
</comment>
<dbReference type="InterPro" id="IPR006690">
    <property type="entry name" value="OMPA-like_CS"/>
</dbReference>
<keyword evidence="7 8" id="KW-0131">Cell cycle</keyword>
<evidence type="ECO:0000256" key="7">
    <source>
        <dbReference type="ARBA" id="ARBA00023306"/>
    </source>
</evidence>
<evidence type="ECO:0000256" key="4">
    <source>
        <dbReference type="ARBA" id="ARBA00023139"/>
    </source>
</evidence>
<dbReference type="CDD" id="cd07185">
    <property type="entry name" value="OmpA_C-like"/>
    <property type="match status" value="1"/>
</dbReference>
<dbReference type="InterPro" id="IPR006664">
    <property type="entry name" value="OMP_bac"/>
</dbReference>
<keyword evidence="3 8" id="KW-0472">Membrane</keyword>
<dbReference type="PROSITE" id="PS51123">
    <property type="entry name" value="OMPA_2"/>
    <property type="match status" value="1"/>
</dbReference>
<dbReference type="NCBIfam" id="TIGR02802">
    <property type="entry name" value="Pal_lipo"/>
    <property type="match status" value="1"/>
</dbReference>
<dbReference type="PRINTS" id="PR01021">
    <property type="entry name" value="OMPADOMAIN"/>
</dbReference>
<dbReference type="HAMAP" id="MF_02204">
    <property type="entry name" value="Pal"/>
    <property type="match status" value="1"/>
</dbReference>
<evidence type="ECO:0000256" key="3">
    <source>
        <dbReference type="ARBA" id="ARBA00023136"/>
    </source>
</evidence>
<dbReference type="PANTHER" id="PTHR30329:SF21">
    <property type="entry name" value="LIPOPROTEIN YIAD-RELATED"/>
    <property type="match status" value="1"/>
</dbReference>
<dbReference type="AlphaFoldDB" id="A0A5C8PAW0"/>